<proteinExistence type="predicted"/>
<comment type="caution">
    <text evidence="2">The sequence shown here is derived from an EMBL/GenBank/DDBJ whole genome shotgun (WGS) entry which is preliminary data.</text>
</comment>
<dbReference type="Proteomes" id="UP000033615">
    <property type="component" value="Unassembled WGS sequence"/>
</dbReference>
<sequence length="78" mass="8110">MSKMSANSVDWLRSSYSVGMNNCVETALLGPDRLGVRDSKNTAGPVLLFTPSTWVSFLEGVKGDGPGSGPFRSAGTGS</sequence>
<organism evidence="2 3">
    <name type="scientific">Streptomyces antioxidans</name>
    <dbReference type="NCBI Taxonomy" id="1507734"/>
    <lineage>
        <taxon>Bacteria</taxon>
        <taxon>Bacillati</taxon>
        <taxon>Actinomycetota</taxon>
        <taxon>Actinomycetes</taxon>
        <taxon>Kitasatosporales</taxon>
        <taxon>Streptomycetaceae</taxon>
        <taxon>Streptomyces</taxon>
    </lineage>
</organism>
<reference evidence="2" key="1">
    <citation type="submission" date="2016-12" db="EMBL/GenBank/DDBJ databases">
        <title>Genome sequence of Streptomyces antioxidans MUSC 164.</title>
        <authorList>
            <person name="Lee L.-H."/>
            <person name="Ser H.-L."/>
        </authorList>
    </citation>
    <scope>NUCLEOTIDE SEQUENCE [LARGE SCALE GENOMIC DNA]</scope>
    <source>
        <strain evidence="2">MUSC 164</strain>
    </source>
</reference>
<evidence type="ECO:0000259" key="1">
    <source>
        <dbReference type="Pfam" id="PF04149"/>
    </source>
</evidence>
<accession>A0A1V4CVF5</accession>
<dbReference type="EMBL" id="LAKD02000119">
    <property type="protein sequence ID" value="OPF71556.1"/>
    <property type="molecule type" value="Genomic_DNA"/>
</dbReference>
<evidence type="ECO:0000313" key="2">
    <source>
        <dbReference type="EMBL" id="OPF71556.1"/>
    </source>
</evidence>
<keyword evidence="3" id="KW-1185">Reference proteome</keyword>
<dbReference type="Pfam" id="PF04149">
    <property type="entry name" value="DUF397"/>
    <property type="match status" value="1"/>
</dbReference>
<protein>
    <submittedName>
        <fullName evidence="2">DUF397 domain-containing protein</fullName>
    </submittedName>
</protein>
<dbReference type="AlphaFoldDB" id="A0A1V4CVF5"/>
<gene>
    <name evidence="2" type="ORF">VT50_0233065</name>
</gene>
<dbReference type="OrthoDB" id="4233552at2"/>
<name>A0A1V4CVF5_9ACTN</name>
<feature type="domain" description="DUF397" evidence="1">
    <location>
        <begin position="10"/>
        <end position="62"/>
    </location>
</feature>
<evidence type="ECO:0000313" key="3">
    <source>
        <dbReference type="Proteomes" id="UP000033615"/>
    </source>
</evidence>
<dbReference type="InterPro" id="IPR007278">
    <property type="entry name" value="DUF397"/>
</dbReference>